<proteinExistence type="predicted"/>
<reference evidence="2" key="1">
    <citation type="journal article" date="2019" name="Int. J. Syst. Evol. Microbiol.">
        <title>The Global Catalogue of Microorganisms (GCM) 10K type strain sequencing project: providing services to taxonomists for standard genome sequencing and annotation.</title>
        <authorList>
            <consortium name="The Broad Institute Genomics Platform"/>
            <consortium name="The Broad Institute Genome Sequencing Center for Infectious Disease"/>
            <person name="Wu L."/>
            <person name="Ma J."/>
        </authorList>
    </citation>
    <scope>NUCLEOTIDE SEQUENCE [LARGE SCALE GENOMIC DNA]</scope>
    <source>
        <strain evidence="2">KCTC 42424</strain>
    </source>
</reference>
<dbReference type="RefSeq" id="WP_376868277.1">
    <property type="nucleotide sequence ID" value="NZ_JBHRYB010000016.1"/>
</dbReference>
<protein>
    <recommendedName>
        <fullName evidence="3">Lipoprotein</fullName>
    </recommendedName>
</protein>
<evidence type="ECO:0000313" key="1">
    <source>
        <dbReference type="EMBL" id="MFC3681706.1"/>
    </source>
</evidence>
<keyword evidence="2" id="KW-1185">Reference proteome</keyword>
<dbReference type="PROSITE" id="PS51257">
    <property type="entry name" value="PROKAR_LIPOPROTEIN"/>
    <property type="match status" value="1"/>
</dbReference>
<comment type="caution">
    <text evidence="1">The sequence shown here is derived from an EMBL/GenBank/DDBJ whole genome shotgun (WGS) entry which is preliminary data.</text>
</comment>
<dbReference type="EMBL" id="JBHRYB010000016">
    <property type="protein sequence ID" value="MFC3681706.1"/>
    <property type="molecule type" value="Genomic_DNA"/>
</dbReference>
<organism evidence="1 2">
    <name type="scientific">Bacterioplanoides pacificum</name>
    <dbReference type="NCBI Taxonomy" id="1171596"/>
    <lineage>
        <taxon>Bacteria</taxon>
        <taxon>Pseudomonadati</taxon>
        <taxon>Pseudomonadota</taxon>
        <taxon>Gammaproteobacteria</taxon>
        <taxon>Oceanospirillales</taxon>
        <taxon>Oceanospirillaceae</taxon>
        <taxon>Bacterioplanoides</taxon>
    </lineage>
</organism>
<accession>A0ABV7VYZ0</accession>
<sequence length="41" mass="4350">MNFAKAFLPLAFYSLMLTGCGGSSGSCGQYSLSSQAKQQLR</sequence>
<dbReference type="Proteomes" id="UP001595722">
    <property type="component" value="Unassembled WGS sequence"/>
</dbReference>
<name>A0ABV7VYZ0_9GAMM</name>
<gene>
    <name evidence="1" type="ORF">ACFOMG_16490</name>
</gene>
<evidence type="ECO:0000313" key="2">
    <source>
        <dbReference type="Proteomes" id="UP001595722"/>
    </source>
</evidence>
<evidence type="ECO:0008006" key="3">
    <source>
        <dbReference type="Google" id="ProtNLM"/>
    </source>
</evidence>